<dbReference type="InterPro" id="IPR051532">
    <property type="entry name" value="Ester_Hydrolysis_Enzymes"/>
</dbReference>
<gene>
    <name evidence="2" type="ORF">HHU12_06910</name>
</gene>
<accession>A0A7X9P182</accession>
<dbReference type="Gene3D" id="3.40.50.1110">
    <property type="entry name" value="SGNH hydrolase"/>
    <property type="match status" value="1"/>
</dbReference>
<dbReference type="AlphaFoldDB" id="A0A7X9P182"/>
<dbReference type="PANTHER" id="PTHR30383">
    <property type="entry name" value="THIOESTERASE 1/PROTEASE 1/LYSOPHOSPHOLIPASE L1"/>
    <property type="match status" value="1"/>
</dbReference>
<dbReference type="PANTHER" id="PTHR30383:SF29">
    <property type="entry name" value="SGNH HYDROLASE-TYPE ESTERASE DOMAIN-CONTAINING PROTEIN"/>
    <property type="match status" value="1"/>
</dbReference>
<evidence type="ECO:0000313" key="3">
    <source>
        <dbReference type="Proteomes" id="UP000576082"/>
    </source>
</evidence>
<sequence>MKPQSNKRAWKKYVSNSVKAFFTIIFLCGHSAPTSISSTKKPFEVYDFIRMDLNKIQVFGDSSLLETFFDKLSDLEAGDQKQVEVLHIGDSHIQADFFSGWVREKFYEDARFPMKSRGFFFPYKAAKTNNPYNFSVSKIGTWEGKRASISYHKSNWGLAAISARTTESFAALTINVGIDSLHPYKGNIIEVYYPTDDPTQFTPIVMPLEPAKLISKEVKNGKVIFTFDKPISKFRFSFEKENASQNQFILRGFGVYDQLESGLSYSSSGVNGAKVTSYLRCKAIQEDIQSIHPDLLIISLGTNDAFHSPFNKNIFIQKYTQLIQDIRKVIPDLPIILTTPGDNFRKSKYLNKDNAIATKAMYQIAQQNNVAIWDFYHVMGGLSSIEQWSALSMTSKDRVHLSRIGYQYQGELFYRALMKYYNTY</sequence>
<dbReference type="InterPro" id="IPR013830">
    <property type="entry name" value="SGNH_hydro"/>
</dbReference>
<evidence type="ECO:0000313" key="2">
    <source>
        <dbReference type="EMBL" id="NME67691.1"/>
    </source>
</evidence>
<protein>
    <recommendedName>
        <fullName evidence="1">SGNH hydrolase-type esterase domain-containing protein</fullName>
    </recommendedName>
</protein>
<name>A0A7X9P182_9BACT</name>
<dbReference type="Pfam" id="PF13472">
    <property type="entry name" value="Lipase_GDSL_2"/>
    <property type="match status" value="1"/>
</dbReference>
<dbReference type="GO" id="GO:0016788">
    <property type="term" value="F:hydrolase activity, acting on ester bonds"/>
    <property type="evidence" value="ECO:0007669"/>
    <property type="project" value="UniProtKB-ARBA"/>
</dbReference>
<reference evidence="2 3" key="1">
    <citation type="submission" date="2020-04" db="EMBL/GenBank/DDBJ databases">
        <title>Flammeovirga sp. SR4, a novel species isolated from seawater.</title>
        <authorList>
            <person name="Wang X."/>
        </authorList>
    </citation>
    <scope>NUCLEOTIDE SEQUENCE [LARGE SCALE GENOMIC DNA]</scope>
    <source>
        <strain evidence="2 3">ATCC 23126</strain>
    </source>
</reference>
<dbReference type="SUPFAM" id="SSF52266">
    <property type="entry name" value="SGNH hydrolase"/>
    <property type="match status" value="1"/>
</dbReference>
<dbReference type="InterPro" id="IPR036514">
    <property type="entry name" value="SGNH_hydro_sf"/>
</dbReference>
<dbReference type="Gene3D" id="2.60.120.1360">
    <property type="match status" value="1"/>
</dbReference>
<comment type="caution">
    <text evidence="2">The sequence shown here is derived from an EMBL/GenBank/DDBJ whole genome shotgun (WGS) entry which is preliminary data.</text>
</comment>
<dbReference type="Proteomes" id="UP000576082">
    <property type="component" value="Unassembled WGS sequence"/>
</dbReference>
<keyword evidence="3" id="KW-1185">Reference proteome</keyword>
<feature type="domain" description="SGNH hydrolase-type esterase" evidence="1">
    <location>
        <begin position="266"/>
        <end position="407"/>
    </location>
</feature>
<evidence type="ECO:0000259" key="1">
    <source>
        <dbReference type="Pfam" id="PF13472"/>
    </source>
</evidence>
<dbReference type="EMBL" id="JABANE010000013">
    <property type="protein sequence ID" value="NME67691.1"/>
    <property type="molecule type" value="Genomic_DNA"/>
</dbReference>
<proteinExistence type="predicted"/>
<organism evidence="2 3">
    <name type="scientific">Flammeovirga aprica JL-4</name>
    <dbReference type="NCBI Taxonomy" id="694437"/>
    <lineage>
        <taxon>Bacteria</taxon>
        <taxon>Pseudomonadati</taxon>
        <taxon>Bacteroidota</taxon>
        <taxon>Cytophagia</taxon>
        <taxon>Cytophagales</taxon>
        <taxon>Flammeovirgaceae</taxon>
        <taxon>Flammeovirga</taxon>
    </lineage>
</organism>
<dbReference type="RefSeq" id="WP_169656020.1">
    <property type="nucleotide sequence ID" value="NZ_JABANE010000013.1"/>
</dbReference>